<gene>
    <name evidence="1" type="ORF">L6452_06279</name>
</gene>
<protein>
    <submittedName>
        <fullName evidence="1">Uncharacterized protein</fullName>
    </submittedName>
</protein>
<sequence length="181" mass="19835">MWVFITVVGLHNHLVGLHLDLTLLVVVLCLHLYLTLLVVALAVMVAPTMAVSVSGEGVGGGGSGSSIDGGGSDAVESLSTMEETPNWLEMPHAIIGMILQRLGALEILQFAQKVYTTWRRICKDPAMWKVIEINHCFHASDKDAVIEKLSKHAVHRSCGELIDISLNRFCTDDLLDYISLW</sequence>
<evidence type="ECO:0000313" key="2">
    <source>
        <dbReference type="Proteomes" id="UP001055879"/>
    </source>
</evidence>
<dbReference type="EMBL" id="CM042048">
    <property type="protein sequence ID" value="KAI3758708.1"/>
    <property type="molecule type" value="Genomic_DNA"/>
</dbReference>
<accession>A0ACB9EI36</accession>
<keyword evidence="2" id="KW-1185">Reference proteome</keyword>
<comment type="caution">
    <text evidence="1">The sequence shown here is derived from an EMBL/GenBank/DDBJ whole genome shotgun (WGS) entry which is preliminary data.</text>
</comment>
<reference evidence="1 2" key="2">
    <citation type="journal article" date="2022" name="Mol. Ecol. Resour.">
        <title>The genomes of chicory, endive, great burdock and yacon provide insights into Asteraceae paleo-polyploidization history and plant inulin production.</title>
        <authorList>
            <person name="Fan W."/>
            <person name="Wang S."/>
            <person name="Wang H."/>
            <person name="Wang A."/>
            <person name="Jiang F."/>
            <person name="Liu H."/>
            <person name="Zhao H."/>
            <person name="Xu D."/>
            <person name="Zhang Y."/>
        </authorList>
    </citation>
    <scope>NUCLEOTIDE SEQUENCE [LARGE SCALE GENOMIC DNA]</scope>
    <source>
        <strain evidence="2">cv. Niubang</strain>
    </source>
</reference>
<dbReference type="Proteomes" id="UP001055879">
    <property type="component" value="Linkage Group LG02"/>
</dbReference>
<name>A0ACB9EI36_ARCLA</name>
<evidence type="ECO:0000313" key="1">
    <source>
        <dbReference type="EMBL" id="KAI3758708.1"/>
    </source>
</evidence>
<reference evidence="2" key="1">
    <citation type="journal article" date="2022" name="Mol. Ecol. Resour.">
        <title>The genomes of chicory, endive, great burdock and yacon provide insights into Asteraceae palaeo-polyploidization history and plant inulin production.</title>
        <authorList>
            <person name="Fan W."/>
            <person name="Wang S."/>
            <person name="Wang H."/>
            <person name="Wang A."/>
            <person name="Jiang F."/>
            <person name="Liu H."/>
            <person name="Zhao H."/>
            <person name="Xu D."/>
            <person name="Zhang Y."/>
        </authorList>
    </citation>
    <scope>NUCLEOTIDE SEQUENCE [LARGE SCALE GENOMIC DNA]</scope>
    <source>
        <strain evidence="2">cv. Niubang</strain>
    </source>
</reference>
<organism evidence="1 2">
    <name type="scientific">Arctium lappa</name>
    <name type="common">Greater burdock</name>
    <name type="synonym">Lappa major</name>
    <dbReference type="NCBI Taxonomy" id="4217"/>
    <lineage>
        <taxon>Eukaryota</taxon>
        <taxon>Viridiplantae</taxon>
        <taxon>Streptophyta</taxon>
        <taxon>Embryophyta</taxon>
        <taxon>Tracheophyta</taxon>
        <taxon>Spermatophyta</taxon>
        <taxon>Magnoliopsida</taxon>
        <taxon>eudicotyledons</taxon>
        <taxon>Gunneridae</taxon>
        <taxon>Pentapetalae</taxon>
        <taxon>asterids</taxon>
        <taxon>campanulids</taxon>
        <taxon>Asterales</taxon>
        <taxon>Asteraceae</taxon>
        <taxon>Carduoideae</taxon>
        <taxon>Cardueae</taxon>
        <taxon>Arctiinae</taxon>
        <taxon>Arctium</taxon>
    </lineage>
</organism>
<proteinExistence type="predicted"/>